<dbReference type="EMBL" id="FODY01000027">
    <property type="protein sequence ID" value="SEP42023.1"/>
    <property type="molecule type" value="Genomic_DNA"/>
</dbReference>
<dbReference type="Gene3D" id="3.40.50.2300">
    <property type="match status" value="2"/>
</dbReference>
<dbReference type="PROSITE" id="PS51257">
    <property type="entry name" value="PROKAR_LIPOPROTEIN"/>
    <property type="match status" value="1"/>
</dbReference>
<dbReference type="GO" id="GO:0030313">
    <property type="term" value="C:cell envelope"/>
    <property type="evidence" value="ECO:0007669"/>
    <property type="project" value="UniProtKB-SubCell"/>
</dbReference>
<keyword evidence="8" id="KW-1185">Reference proteome</keyword>
<feature type="signal peptide" evidence="5">
    <location>
        <begin position="1"/>
        <end position="20"/>
    </location>
</feature>
<feature type="region of interest" description="Disordered" evidence="4">
    <location>
        <begin position="24"/>
        <end position="45"/>
    </location>
</feature>
<evidence type="ECO:0000256" key="3">
    <source>
        <dbReference type="ARBA" id="ARBA00022729"/>
    </source>
</evidence>
<feature type="compositionally biased region" description="Polar residues" evidence="4">
    <location>
        <begin position="24"/>
        <end position="40"/>
    </location>
</feature>
<evidence type="ECO:0000256" key="5">
    <source>
        <dbReference type="SAM" id="SignalP"/>
    </source>
</evidence>
<comment type="subcellular location">
    <subcellularLocation>
        <location evidence="1">Cell envelope</location>
    </subcellularLocation>
</comment>
<dbReference type="Proteomes" id="UP000198847">
    <property type="component" value="Unassembled WGS sequence"/>
</dbReference>
<evidence type="ECO:0000259" key="6">
    <source>
        <dbReference type="Pfam" id="PF13407"/>
    </source>
</evidence>
<dbReference type="RefSeq" id="WP_091750646.1">
    <property type="nucleotide sequence ID" value="NZ_FODY01000027.1"/>
</dbReference>
<organism evidence="7 8">
    <name type="scientific">Propionispora vibrioides</name>
    <dbReference type="NCBI Taxonomy" id="112903"/>
    <lineage>
        <taxon>Bacteria</taxon>
        <taxon>Bacillati</taxon>
        <taxon>Bacillota</taxon>
        <taxon>Negativicutes</taxon>
        <taxon>Selenomonadales</taxon>
        <taxon>Sporomusaceae</taxon>
        <taxon>Propionispora</taxon>
    </lineage>
</organism>
<dbReference type="InterPro" id="IPR028082">
    <property type="entry name" value="Peripla_BP_I"/>
</dbReference>
<proteinExistence type="inferred from homology"/>
<dbReference type="InterPro" id="IPR025997">
    <property type="entry name" value="SBP_2_dom"/>
</dbReference>
<feature type="domain" description="Periplasmic binding protein" evidence="6">
    <location>
        <begin position="84"/>
        <end position="342"/>
    </location>
</feature>
<protein>
    <submittedName>
        <fullName evidence="7">Monosaccharide ABC transporter substrate-binding protein, CUT2 family</fullName>
    </submittedName>
</protein>
<evidence type="ECO:0000313" key="8">
    <source>
        <dbReference type="Proteomes" id="UP000198847"/>
    </source>
</evidence>
<sequence length="387" mass="41324">MLKKVLLIVLSVLLAATVMTGCGNTPSENNKQVQTESTKSYPPIDLNPREALSVSPEGIKAVAPSALSLTNEEIEQLKKGKYKVAFSYHTLSDQCNQRKLAAAKEALASWGIDVVSVTAAEFKAEAQVSDIESALALKPDVLFVMPVDPHSVAGALEKVKGTKTKIVFMENVAAGYKAGVDYLGSASSDSYGNGKAAADIMAQQLGYKGKVAMMFYDMDYFVTNERDRGFRETIKNNYPNIEIVMEAGFTNVNNTGAVADAIFAKYPDINGIYATWDVPAEGAIASARSLGRNDVIITTCDLGDNAARLIAEDGMIRGTGAPRSAEQGKAEALIAAYGLLGKKLPSTFVTPPALPVVKANVLEAYKMSYGVEAPQALVDIVKQHKNN</sequence>
<dbReference type="CDD" id="cd06316">
    <property type="entry name" value="PBP1_ABC_sugar_binding-like"/>
    <property type="match status" value="1"/>
</dbReference>
<dbReference type="Pfam" id="PF13407">
    <property type="entry name" value="Peripla_BP_4"/>
    <property type="match status" value="1"/>
</dbReference>
<evidence type="ECO:0000313" key="7">
    <source>
        <dbReference type="EMBL" id="SEP42023.1"/>
    </source>
</evidence>
<dbReference type="STRING" id="112903.SAMN04490178_12738"/>
<gene>
    <name evidence="7" type="ORF">SAMN04490178_12738</name>
</gene>
<keyword evidence="3 5" id="KW-0732">Signal</keyword>
<dbReference type="AlphaFoldDB" id="A0A1H8XQI9"/>
<dbReference type="OrthoDB" id="1957427at2"/>
<evidence type="ECO:0000256" key="4">
    <source>
        <dbReference type="SAM" id="MobiDB-lite"/>
    </source>
</evidence>
<evidence type="ECO:0000256" key="2">
    <source>
        <dbReference type="ARBA" id="ARBA00007639"/>
    </source>
</evidence>
<comment type="similarity">
    <text evidence="2">Belongs to the bacterial solute-binding protein 2 family.</text>
</comment>
<dbReference type="SUPFAM" id="SSF53822">
    <property type="entry name" value="Periplasmic binding protein-like I"/>
    <property type="match status" value="1"/>
</dbReference>
<evidence type="ECO:0000256" key="1">
    <source>
        <dbReference type="ARBA" id="ARBA00004196"/>
    </source>
</evidence>
<accession>A0A1H8XQI9</accession>
<name>A0A1H8XQI9_9FIRM</name>
<dbReference type="GO" id="GO:0030246">
    <property type="term" value="F:carbohydrate binding"/>
    <property type="evidence" value="ECO:0007669"/>
    <property type="project" value="UniProtKB-ARBA"/>
</dbReference>
<dbReference type="PANTHER" id="PTHR46847">
    <property type="entry name" value="D-ALLOSE-BINDING PERIPLASMIC PROTEIN-RELATED"/>
    <property type="match status" value="1"/>
</dbReference>
<feature type="chain" id="PRO_5039704524" evidence="5">
    <location>
        <begin position="21"/>
        <end position="387"/>
    </location>
</feature>
<dbReference type="PANTHER" id="PTHR46847:SF1">
    <property type="entry name" value="D-ALLOSE-BINDING PERIPLASMIC PROTEIN-RELATED"/>
    <property type="match status" value="1"/>
</dbReference>
<reference evidence="7 8" key="1">
    <citation type="submission" date="2016-10" db="EMBL/GenBank/DDBJ databases">
        <authorList>
            <person name="de Groot N.N."/>
        </authorList>
    </citation>
    <scope>NUCLEOTIDE SEQUENCE [LARGE SCALE GENOMIC DNA]</scope>
    <source>
        <strain evidence="7 8">DSM 13305</strain>
    </source>
</reference>